<sequence>MARKVKRTLLAAVALSLAVHLLLLGYAGRFGFTPGAELDFPIEASLAPLEPVPPPPPPRRHRVQAAPTAEQPVPAPVPEPAPASESLPEAPPAATLADAAPAQAAAPAETAPAQAEAPDTGDGPARPIRAAVRNLADAFVARYSVQTGEGSSGFVAGRATYIWQSRDGHYTLVSTLEATGLASLFISGRIVQVSEGALDGAGLHPTQYHLQRNERKQDVARFNWSQKRLTLEDRPSIGLTEQAQDLLSFPFHLAMTAREGEPDFQLGVTNGRKFNDFTFRVLGRETVEVAGTPVDALHVRGEKAGEGSLDVWLDTARAGLPVRVRTLDRKGKVAVMQLLGVDAPARQGSGD</sequence>
<gene>
    <name evidence="2" type="ORF">EZJ19_03870</name>
</gene>
<accession>A0A4R1BIF2</accession>
<dbReference type="OrthoDB" id="9178542at2"/>
<comment type="caution">
    <text evidence="2">The sequence shown here is derived from an EMBL/GenBank/DDBJ whole genome shotgun (WGS) entry which is preliminary data.</text>
</comment>
<dbReference type="EMBL" id="SJZB01000014">
    <property type="protein sequence ID" value="TCJ17095.1"/>
    <property type="molecule type" value="Genomic_DNA"/>
</dbReference>
<organism evidence="2 3">
    <name type="scientific">Parasulfuritortus cantonensis</name>
    <dbReference type="NCBI Taxonomy" id="2528202"/>
    <lineage>
        <taxon>Bacteria</taxon>
        <taxon>Pseudomonadati</taxon>
        <taxon>Pseudomonadota</taxon>
        <taxon>Betaproteobacteria</taxon>
        <taxon>Nitrosomonadales</taxon>
        <taxon>Thiobacillaceae</taxon>
        <taxon>Parasulfuritortus</taxon>
    </lineage>
</organism>
<name>A0A4R1BIF2_9PROT</name>
<reference evidence="2 3" key="1">
    <citation type="submission" date="2019-03" db="EMBL/GenBank/DDBJ databases">
        <title>Genome sequence of Thiobacillaceae bacterium LSR1, a sulfur-oxidizing bacterium isolated from freshwater sediment.</title>
        <authorList>
            <person name="Li S."/>
        </authorList>
    </citation>
    <scope>NUCLEOTIDE SEQUENCE [LARGE SCALE GENOMIC DNA]</scope>
    <source>
        <strain evidence="2 3">LSR1</strain>
    </source>
</reference>
<evidence type="ECO:0000313" key="3">
    <source>
        <dbReference type="Proteomes" id="UP000295443"/>
    </source>
</evidence>
<protein>
    <submittedName>
        <fullName evidence="2">DUF3108 domain-containing protein</fullName>
    </submittedName>
</protein>
<feature type="region of interest" description="Disordered" evidence="1">
    <location>
        <begin position="49"/>
        <end position="127"/>
    </location>
</feature>
<proteinExistence type="predicted"/>
<dbReference type="InterPro" id="IPR021457">
    <property type="entry name" value="DUF3108"/>
</dbReference>
<dbReference type="RefSeq" id="WP_131444978.1">
    <property type="nucleotide sequence ID" value="NZ_SJZB01000014.1"/>
</dbReference>
<dbReference type="Proteomes" id="UP000295443">
    <property type="component" value="Unassembled WGS sequence"/>
</dbReference>
<evidence type="ECO:0000256" key="1">
    <source>
        <dbReference type="SAM" id="MobiDB-lite"/>
    </source>
</evidence>
<dbReference type="Pfam" id="PF11306">
    <property type="entry name" value="DUF3108"/>
    <property type="match status" value="1"/>
</dbReference>
<evidence type="ECO:0000313" key="2">
    <source>
        <dbReference type="EMBL" id="TCJ17095.1"/>
    </source>
</evidence>
<dbReference type="AlphaFoldDB" id="A0A4R1BIF2"/>
<keyword evidence="3" id="KW-1185">Reference proteome</keyword>
<feature type="compositionally biased region" description="Low complexity" evidence="1">
    <location>
        <begin position="82"/>
        <end position="120"/>
    </location>
</feature>